<feature type="compositionally biased region" description="Polar residues" evidence="2">
    <location>
        <begin position="254"/>
        <end position="266"/>
    </location>
</feature>
<feature type="region of interest" description="Disordered" evidence="2">
    <location>
        <begin position="188"/>
        <end position="278"/>
    </location>
</feature>
<sequence length="492" mass="53860">MFLSFRGSRTPVWVDQNWTPLPPLHCHLLARSLAQTPASLRSTISGQNYYYHIRFVFKSGHLETKTSTARPPSKRHFNNSIPCLKNNLAPPHLRLYLTTTTTNSQTQHFSTSSSPVVICLVADIINVNNIRLSSSPSFAQLLVPFDSWPPLDRICTYPKRHLPIVSAHIITPVMEPNWGLYNNYYSSGGGERPPPPVSPHLDRSDDQPPHRRSMNQGVFLPPPPPQQGQSGLLPPVSASYGSSYHGSSPSGVGLSQSGAGTGNSSAPMHMTPPSMGYSSHVPMSSQLGPYHYPVQNSPATMSALPPGRQTQPHGYSPRIAGGYPTASPGMSTLSPLSPSNHMAYQVSSGSTSASSFPPSVPPPHTKVELPSMQESKKRRTNSGSTTSWDDMGHKDDEEQPWGMPQDQYKALNPRDKKQVRNRIGARRFRAKRKDYVSALEYSKKEADAKIVQLEGQLESSRREINDLRARLNMAPLPPPVDGSLGLVVGSGE</sequence>
<feature type="coiled-coil region" evidence="1">
    <location>
        <begin position="443"/>
        <end position="470"/>
    </location>
</feature>
<dbReference type="InterPro" id="IPR046347">
    <property type="entry name" value="bZIP_sf"/>
</dbReference>
<evidence type="ECO:0000256" key="2">
    <source>
        <dbReference type="SAM" id="MobiDB-lite"/>
    </source>
</evidence>
<evidence type="ECO:0000259" key="3">
    <source>
        <dbReference type="PROSITE" id="PS50217"/>
    </source>
</evidence>
<protein>
    <recommendedName>
        <fullName evidence="3">BZIP domain-containing protein</fullName>
    </recommendedName>
</protein>
<feature type="region of interest" description="Disordered" evidence="2">
    <location>
        <begin position="303"/>
        <end position="408"/>
    </location>
</feature>
<keyword evidence="5" id="KW-1185">Reference proteome</keyword>
<dbReference type="Proteomes" id="UP000827549">
    <property type="component" value="Chromosome 1"/>
</dbReference>
<dbReference type="SMART" id="SM00338">
    <property type="entry name" value="BRLZ"/>
    <property type="match status" value="1"/>
</dbReference>
<dbReference type="EMBL" id="CP086714">
    <property type="protein sequence ID" value="WOO77098.1"/>
    <property type="molecule type" value="Genomic_DNA"/>
</dbReference>
<feature type="compositionally biased region" description="Low complexity" evidence="2">
    <location>
        <begin position="227"/>
        <end position="253"/>
    </location>
</feature>
<keyword evidence="1" id="KW-0175">Coiled coil</keyword>
<dbReference type="GeneID" id="87803948"/>
<feature type="domain" description="BZIP" evidence="3">
    <location>
        <begin position="414"/>
        <end position="474"/>
    </location>
</feature>
<dbReference type="SUPFAM" id="SSF57959">
    <property type="entry name" value="Leucine zipper domain"/>
    <property type="match status" value="1"/>
</dbReference>
<feature type="compositionally biased region" description="Low complexity" evidence="2">
    <location>
        <begin position="347"/>
        <end position="357"/>
    </location>
</feature>
<evidence type="ECO:0000313" key="4">
    <source>
        <dbReference type="EMBL" id="WOO77098.1"/>
    </source>
</evidence>
<feature type="compositionally biased region" description="Basic and acidic residues" evidence="2">
    <location>
        <begin position="200"/>
        <end position="209"/>
    </location>
</feature>
<dbReference type="CDD" id="cd14810">
    <property type="entry name" value="bZIP_u1"/>
    <property type="match status" value="1"/>
</dbReference>
<gene>
    <name evidence="4" type="ORF">LOC62_01G000690</name>
</gene>
<dbReference type="RefSeq" id="XP_062623130.1">
    <property type="nucleotide sequence ID" value="XM_062767148.1"/>
</dbReference>
<dbReference type="Gene3D" id="1.20.5.170">
    <property type="match status" value="1"/>
</dbReference>
<organism evidence="4 5">
    <name type="scientific">Vanrija pseudolonga</name>
    <dbReference type="NCBI Taxonomy" id="143232"/>
    <lineage>
        <taxon>Eukaryota</taxon>
        <taxon>Fungi</taxon>
        <taxon>Dikarya</taxon>
        <taxon>Basidiomycota</taxon>
        <taxon>Agaricomycotina</taxon>
        <taxon>Tremellomycetes</taxon>
        <taxon>Trichosporonales</taxon>
        <taxon>Trichosporonaceae</taxon>
        <taxon>Vanrija</taxon>
    </lineage>
</organism>
<reference evidence="4" key="1">
    <citation type="submission" date="2023-10" db="EMBL/GenBank/DDBJ databases">
        <authorList>
            <person name="Noh H."/>
        </authorList>
    </citation>
    <scope>NUCLEOTIDE SEQUENCE</scope>
    <source>
        <strain evidence="4">DUCC4014</strain>
    </source>
</reference>
<dbReference type="AlphaFoldDB" id="A0AAF1BMU0"/>
<dbReference type="GO" id="GO:0003700">
    <property type="term" value="F:DNA-binding transcription factor activity"/>
    <property type="evidence" value="ECO:0007669"/>
    <property type="project" value="InterPro"/>
</dbReference>
<evidence type="ECO:0000313" key="5">
    <source>
        <dbReference type="Proteomes" id="UP000827549"/>
    </source>
</evidence>
<dbReference type="InterPro" id="IPR004827">
    <property type="entry name" value="bZIP"/>
</dbReference>
<dbReference type="PROSITE" id="PS50217">
    <property type="entry name" value="BZIP"/>
    <property type="match status" value="1"/>
</dbReference>
<name>A0AAF1BMU0_9TREE</name>
<accession>A0AAF1BMU0</accession>
<proteinExistence type="predicted"/>
<evidence type="ECO:0000256" key="1">
    <source>
        <dbReference type="SAM" id="Coils"/>
    </source>
</evidence>
<feature type="compositionally biased region" description="Polar residues" evidence="2">
    <location>
        <begin position="328"/>
        <end position="346"/>
    </location>
</feature>